<accession>C3MME7</accession>
<keyword evidence="2" id="KW-0175">Coiled coil</keyword>
<feature type="coiled-coil region" evidence="2">
    <location>
        <begin position="10"/>
        <end position="61"/>
    </location>
</feature>
<evidence type="ECO:0008006" key="6">
    <source>
        <dbReference type="Google" id="ProtNLM"/>
    </source>
</evidence>
<dbReference type="KEGG" id="sis:LS215_0758"/>
<proteinExistence type="predicted"/>
<evidence type="ECO:0000313" key="4">
    <source>
        <dbReference type="EMBL" id="ACP34819.1"/>
    </source>
</evidence>
<sequence>MSDVISVRVKKELKKRAEELGINIREVVEKALKEAIREKEKEELKDIVMRIKELMRDVSEDDWVRAVRESRDER</sequence>
<name>C3MME7_SACI2</name>
<dbReference type="HOGENOM" id="CLU_175270_1_0_2"/>
<dbReference type="AlphaFoldDB" id="C3MME7"/>
<keyword evidence="1" id="KW-1277">Toxin-antitoxin system</keyword>
<dbReference type="KEGG" id="sis:LS215_0694"/>
<dbReference type="InterPro" id="IPR009956">
    <property type="entry name" value="Post-segregation_anti-tox_CcdA"/>
</dbReference>
<dbReference type="RefSeq" id="WP_012713168.1">
    <property type="nucleotide sequence ID" value="NC_012589.1"/>
</dbReference>
<dbReference type="EMBL" id="CP001399">
    <property type="protein sequence ID" value="ACP34770.1"/>
    <property type="molecule type" value="Genomic_DNA"/>
</dbReference>
<reference evidence="3" key="2">
    <citation type="submission" date="2009-01" db="EMBL/GenBank/DDBJ databases">
        <authorList>
            <consortium name="US DOE Joint Genome Institute"/>
            <person name="Copeland A."/>
            <person name="Lucas S."/>
            <person name="Lapidus A."/>
            <person name="Barry K."/>
            <person name="Glavina del Rio T."/>
            <person name="Dalin E."/>
            <person name="Tice H."/>
            <person name="Pitluck S."/>
            <person name="Sims D.R."/>
            <person name="Brettin T."/>
            <person name="Bruce D."/>
            <person name="Detter J.C."/>
            <person name="Han C."/>
            <person name="Kuske C.R."/>
            <person name="Schmutz J."/>
            <person name="Larimer F."/>
            <person name="Land M."/>
            <person name="Hauser L."/>
            <person name="Kyrpides N."/>
            <person name="Anderson I."/>
            <person name="Whitaker R.J."/>
            <person name="Richardson P."/>
        </authorList>
    </citation>
    <scope>NUCLEOTIDE SEQUENCE</scope>
    <source>
        <strain evidence="3">L.S.2.15</strain>
    </source>
</reference>
<protein>
    <recommendedName>
        <fullName evidence="6">VapB-type antitoxin</fullName>
    </recommendedName>
</protein>
<evidence type="ECO:0000256" key="1">
    <source>
        <dbReference type="ARBA" id="ARBA00022649"/>
    </source>
</evidence>
<reference evidence="3 5" key="1">
    <citation type="journal article" date="2009" name="Proc. Natl. Acad. Sci. U.S.A.">
        <title>Biogeography of the Sulfolobus islandicus pan-genome.</title>
        <authorList>
            <person name="Reno M.L."/>
            <person name="Held N.L."/>
            <person name="Fields C.J."/>
            <person name="Burke P.V."/>
            <person name="Whitaker R.J."/>
        </authorList>
    </citation>
    <scope>NUCLEOTIDE SEQUENCE [LARGE SCALE GENOMIC DNA]</scope>
    <source>
        <strain evidence="3">L.S.2.15</strain>
        <strain evidence="5">L.S.2.15 / Lassen #1</strain>
    </source>
</reference>
<dbReference type="GeneID" id="7798930"/>
<dbReference type="OrthoDB" id="43681at2157"/>
<evidence type="ECO:0000313" key="3">
    <source>
        <dbReference type="EMBL" id="ACP34770.1"/>
    </source>
</evidence>
<dbReference type="EMBL" id="CP001399">
    <property type="protein sequence ID" value="ACP34819.1"/>
    <property type="molecule type" value="Genomic_DNA"/>
</dbReference>
<organism evidence="3 5">
    <name type="scientific">Saccharolobus islandicus (strain L.S.2.15 / Lassen #1)</name>
    <name type="common">Sulfolobus islandicus</name>
    <dbReference type="NCBI Taxonomy" id="429572"/>
    <lineage>
        <taxon>Archaea</taxon>
        <taxon>Thermoproteota</taxon>
        <taxon>Thermoprotei</taxon>
        <taxon>Sulfolobales</taxon>
        <taxon>Sulfolobaceae</taxon>
        <taxon>Saccharolobus</taxon>
    </lineage>
</organism>
<gene>
    <name evidence="3" type="ordered locus">LS215_0694</name>
    <name evidence="4" type="ordered locus">LS215_0758</name>
</gene>
<evidence type="ECO:0000313" key="5">
    <source>
        <dbReference type="Proteomes" id="UP000001747"/>
    </source>
</evidence>
<dbReference type="Pfam" id="PF07362">
    <property type="entry name" value="CcdA"/>
    <property type="match status" value="1"/>
</dbReference>
<evidence type="ECO:0000256" key="2">
    <source>
        <dbReference type="SAM" id="Coils"/>
    </source>
</evidence>
<dbReference type="Proteomes" id="UP000001747">
    <property type="component" value="Chromosome"/>
</dbReference>